<dbReference type="PANTHER" id="PTHR47700">
    <property type="entry name" value="V CHITINASE, PUTATIVE (AFU_ORTHOLOGUE AFUA_6G13720)-RELATED"/>
    <property type="match status" value="1"/>
</dbReference>
<gene>
    <name evidence="4" type="ORF">DHEL01_v209381</name>
</gene>
<reference evidence="4" key="1">
    <citation type="submission" date="2017-09" db="EMBL/GenBank/DDBJ databases">
        <title>Polyketide synthases of a Diaporthe helianthi virulent isolate.</title>
        <authorList>
            <person name="Baroncelli R."/>
        </authorList>
    </citation>
    <scope>NUCLEOTIDE SEQUENCE [LARGE SCALE GENOMIC DNA]</scope>
    <source>
        <strain evidence="4">7/96</strain>
    </source>
</reference>
<organism evidence="4 5">
    <name type="scientific">Diaporthe helianthi</name>
    <dbReference type="NCBI Taxonomy" id="158607"/>
    <lineage>
        <taxon>Eukaryota</taxon>
        <taxon>Fungi</taxon>
        <taxon>Dikarya</taxon>
        <taxon>Ascomycota</taxon>
        <taxon>Pezizomycotina</taxon>
        <taxon>Sordariomycetes</taxon>
        <taxon>Sordariomycetidae</taxon>
        <taxon>Diaporthales</taxon>
        <taxon>Diaporthaceae</taxon>
        <taxon>Diaporthe</taxon>
    </lineage>
</organism>
<dbReference type="OrthoDB" id="73875at2759"/>
<feature type="region of interest" description="Disordered" evidence="3">
    <location>
        <begin position="67"/>
        <end position="87"/>
    </location>
</feature>
<evidence type="ECO:0000313" key="5">
    <source>
        <dbReference type="Proteomes" id="UP000094444"/>
    </source>
</evidence>
<comment type="caution">
    <text evidence="4">The sequence shown here is derived from an EMBL/GenBank/DDBJ whole genome shotgun (WGS) entry which is preliminary data.</text>
</comment>
<dbReference type="InterPro" id="IPR017853">
    <property type="entry name" value="GH"/>
</dbReference>
<evidence type="ECO:0000256" key="2">
    <source>
        <dbReference type="ARBA" id="ARBA00023026"/>
    </source>
</evidence>
<dbReference type="Gene3D" id="3.20.20.80">
    <property type="entry name" value="Glycosidases"/>
    <property type="match status" value="1"/>
</dbReference>
<dbReference type="SUPFAM" id="SSF51445">
    <property type="entry name" value="(Trans)glycosidases"/>
    <property type="match status" value="1"/>
</dbReference>
<dbReference type="Gene3D" id="3.10.50.10">
    <property type="match status" value="1"/>
</dbReference>
<evidence type="ECO:0000313" key="4">
    <source>
        <dbReference type="EMBL" id="POS72224.1"/>
    </source>
</evidence>
<dbReference type="InParanoid" id="A0A2P5HPP1"/>
<keyword evidence="2" id="KW-0843">Virulence</keyword>
<dbReference type="PANTHER" id="PTHR47700:SF2">
    <property type="entry name" value="CHITINASE"/>
    <property type="match status" value="1"/>
</dbReference>
<accession>A0A2P5HPP1</accession>
<evidence type="ECO:0000256" key="3">
    <source>
        <dbReference type="SAM" id="MobiDB-lite"/>
    </source>
</evidence>
<name>A0A2P5HPP1_DIAHE</name>
<proteinExistence type="predicted"/>
<dbReference type="GO" id="GO:0008061">
    <property type="term" value="F:chitin binding"/>
    <property type="evidence" value="ECO:0007669"/>
    <property type="project" value="UniProtKB-KW"/>
</dbReference>
<keyword evidence="5" id="KW-1185">Reference proteome</keyword>
<protein>
    <submittedName>
        <fullName evidence="4">Killer toxin subunits alpha/beta</fullName>
    </submittedName>
</protein>
<evidence type="ECO:0000256" key="1">
    <source>
        <dbReference type="ARBA" id="ARBA00022669"/>
    </source>
</evidence>
<dbReference type="InterPro" id="IPR029070">
    <property type="entry name" value="Chitinase_insertion_sf"/>
</dbReference>
<dbReference type="Proteomes" id="UP000094444">
    <property type="component" value="Unassembled WGS sequence"/>
</dbReference>
<feature type="compositionally biased region" description="Polar residues" evidence="3">
    <location>
        <begin position="73"/>
        <end position="87"/>
    </location>
</feature>
<dbReference type="InterPro" id="IPR053214">
    <property type="entry name" value="LysM12-like"/>
</dbReference>
<dbReference type="STRING" id="158607.A0A2P5HPP1"/>
<dbReference type="AlphaFoldDB" id="A0A2P5HPP1"/>
<dbReference type="EMBL" id="MAVT02001054">
    <property type="protein sequence ID" value="POS72224.1"/>
    <property type="molecule type" value="Genomic_DNA"/>
</dbReference>
<keyword evidence="1" id="KW-0147">Chitin-binding</keyword>
<sequence>MIVDPQGDLAWAQKAIRSWAEANIQQSYGVTQPELYTFNEQTWGWGGCGSLILGMRICVGPGTPRLPAPNKDTVPSETGNPGTAAPNTNGCVQNCGMDIVKHGPPPPSFIKVGYYEAWNRERPFGVGPGRFVDVFEQFKTLKGPKLRRCFKRLGIKLVKSKMPAGKTVSFAALASYWYLKQFFIEEIAEVVDYRVTYDFHGQWNYDNDWTQPGCKGNCLRSHVNYTETLSALALVSTKDGVPSHKVILGVSSYGGSFQMTDPDNLNDSVIYLVPPIYSGVPAQCTPPCLFVLPPSGLPSATTISIPSYTNFGNDFKKKYTAGDRWTIKPRKVDGHSMGTTCGSFKGYQYEHAYKNGEYGNCPVAGLCDYKSYCDFDSE</sequence>